<dbReference type="PROSITE" id="PS51352">
    <property type="entry name" value="THIOREDOXIN_2"/>
    <property type="match status" value="1"/>
</dbReference>
<dbReference type="GO" id="GO:0030313">
    <property type="term" value="C:cell envelope"/>
    <property type="evidence" value="ECO:0007669"/>
    <property type="project" value="UniProtKB-SubCell"/>
</dbReference>
<dbReference type="GO" id="GO:0016209">
    <property type="term" value="F:antioxidant activity"/>
    <property type="evidence" value="ECO:0007669"/>
    <property type="project" value="InterPro"/>
</dbReference>
<gene>
    <name evidence="7" type="ORF">HNP25_003087</name>
</gene>
<protein>
    <submittedName>
        <fullName evidence="7">Peroxiredoxin</fullName>
    </submittedName>
</protein>
<keyword evidence="2" id="KW-0201">Cytochrome c-type biogenesis</keyword>
<dbReference type="GO" id="GO:0016491">
    <property type="term" value="F:oxidoreductase activity"/>
    <property type="evidence" value="ECO:0007669"/>
    <property type="project" value="InterPro"/>
</dbReference>
<name>A0A841EQ82_9BACT</name>
<dbReference type="InterPro" id="IPR000866">
    <property type="entry name" value="AhpC/TSA"/>
</dbReference>
<keyword evidence="4" id="KW-0676">Redox-active center</keyword>
<evidence type="ECO:0000313" key="8">
    <source>
        <dbReference type="Proteomes" id="UP000524404"/>
    </source>
</evidence>
<evidence type="ECO:0000256" key="4">
    <source>
        <dbReference type="ARBA" id="ARBA00023284"/>
    </source>
</evidence>
<feature type="domain" description="Thioredoxin" evidence="6">
    <location>
        <begin position="237"/>
        <end position="375"/>
    </location>
</feature>
<accession>A0A841EQ82</accession>
<dbReference type="InterPro" id="IPR025380">
    <property type="entry name" value="DUF4369"/>
</dbReference>
<dbReference type="InterPro" id="IPR036249">
    <property type="entry name" value="Thioredoxin-like_sf"/>
</dbReference>
<organism evidence="7 8">
    <name type="scientific">Arcicella rosea</name>
    <dbReference type="NCBI Taxonomy" id="502909"/>
    <lineage>
        <taxon>Bacteria</taxon>
        <taxon>Pseudomonadati</taxon>
        <taxon>Bacteroidota</taxon>
        <taxon>Cytophagia</taxon>
        <taxon>Cytophagales</taxon>
        <taxon>Flectobacillaceae</taxon>
        <taxon>Arcicella</taxon>
    </lineage>
</organism>
<dbReference type="InterPro" id="IPR017937">
    <property type="entry name" value="Thioredoxin_CS"/>
</dbReference>
<feature type="chain" id="PRO_5032509088" evidence="5">
    <location>
        <begin position="21"/>
        <end position="375"/>
    </location>
</feature>
<evidence type="ECO:0000256" key="3">
    <source>
        <dbReference type="ARBA" id="ARBA00023157"/>
    </source>
</evidence>
<dbReference type="PANTHER" id="PTHR42852:SF6">
    <property type="entry name" value="THIOL:DISULFIDE INTERCHANGE PROTEIN DSBE"/>
    <property type="match status" value="1"/>
</dbReference>
<sequence length="375" mass="41755">MKKIAMALSLLALVASSIMAQTKPAKEKEALYNVSGKIEGVKSEKIFISTYNGKGFDIDSLVSTDGKFTFKGKLKYPAIYSLYLNPKKDRLNIFVQSGAILVQAKKDSLSKGTVKGSALHTDWMVHRKQMDGAYALMSKGDNLYKSVQQNKDPDSVALRKTAHDLFVAGEAYADSICKQFITTHPSSTISPFIINSYFMRAGSEEKAKDYYNLLDKNAQASYYGISVKEFLDKAALVDVGKMAPAFSMADTTGNAFTLASLKGKYVLVDFWASWCGPCRKENPNVVKAYNEYRDKNFEIVGVSLDDKKNNWLKAINADKLTWIHVSDLKGWQNEAAKMYAVSAVPMNFLLDKNGKIIAKNLRSEELHKKLAELIH</sequence>
<dbReference type="PANTHER" id="PTHR42852">
    <property type="entry name" value="THIOL:DISULFIDE INTERCHANGE PROTEIN DSBE"/>
    <property type="match status" value="1"/>
</dbReference>
<dbReference type="CDD" id="cd02966">
    <property type="entry name" value="TlpA_like_family"/>
    <property type="match status" value="1"/>
</dbReference>
<dbReference type="Proteomes" id="UP000524404">
    <property type="component" value="Unassembled WGS sequence"/>
</dbReference>
<dbReference type="AlphaFoldDB" id="A0A841EQ82"/>
<dbReference type="RefSeq" id="WP_184135397.1">
    <property type="nucleotide sequence ID" value="NZ_JACHKT010000023.1"/>
</dbReference>
<dbReference type="Gene3D" id="3.40.30.10">
    <property type="entry name" value="Glutaredoxin"/>
    <property type="match status" value="1"/>
</dbReference>
<dbReference type="InterPro" id="IPR013766">
    <property type="entry name" value="Thioredoxin_domain"/>
</dbReference>
<dbReference type="PROSITE" id="PS00194">
    <property type="entry name" value="THIOREDOXIN_1"/>
    <property type="match status" value="1"/>
</dbReference>
<reference evidence="7 8" key="1">
    <citation type="submission" date="2020-08" db="EMBL/GenBank/DDBJ databases">
        <title>Functional genomics of gut bacteria from endangered species of beetles.</title>
        <authorList>
            <person name="Carlos-Shanley C."/>
        </authorList>
    </citation>
    <scope>NUCLEOTIDE SEQUENCE [LARGE SCALE GENOMIC DNA]</scope>
    <source>
        <strain evidence="7 8">S00070</strain>
    </source>
</reference>
<evidence type="ECO:0000256" key="1">
    <source>
        <dbReference type="ARBA" id="ARBA00004196"/>
    </source>
</evidence>
<evidence type="ECO:0000256" key="5">
    <source>
        <dbReference type="SAM" id="SignalP"/>
    </source>
</evidence>
<proteinExistence type="predicted"/>
<evidence type="ECO:0000259" key="6">
    <source>
        <dbReference type="PROSITE" id="PS51352"/>
    </source>
</evidence>
<comment type="caution">
    <text evidence="7">The sequence shown here is derived from an EMBL/GenBank/DDBJ whole genome shotgun (WGS) entry which is preliminary data.</text>
</comment>
<keyword evidence="5" id="KW-0732">Signal</keyword>
<comment type="subcellular location">
    <subcellularLocation>
        <location evidence="1">Cell envelope</location>
    </subcellularLocation>
</comment>
<dbReference type="InterPro" id="IPR050553">
    <property type="entry name" value="Thioredoxin_ResA/DsbE_sf"/>
</dbReference>
<evidence type="ECO:0000313" key="7">
    <source>
        <dbReference type="EMBL" id="MBB6004424.1"/>
    </source>
</evidence>
<evidence type="ECO:0000256" key="2">
    <source>
        <dbReference type="ARBA" id="ARBA00022748"/>
    </source>
</evidence>
<dbReference type="EMBL" id="JACHKT010000023">
    <property type="protein sequence ID" value="MBB6004424.1"/>
    <property type="molecule type" value="Genomic_DNA"/>
</dbReference>
<feature type="signal peptide" evidence="5">
    <location>
        <begin position="1"/>
        <end position="20"/>
    </location>
</feature>
<dbReference type="GO" id="GO:0017004">
    <property type="term" value="P:cytochrome complex assembly"/>
    <property type="evidence" value="ECO:0007669"/>
    <property type="project" value="UniProtKB-KW"/>
</dbReference>
<keyword evidence="8" id="KW-1185">Reference proteome</keyword>
<dbReference type="Pfam" id="PF00578">
    <property type="entry name" value="AhpC-TSA"/>
    <property type="match status" value="1"/>
</dbReference>
<dbReference type="SUPFAM" id="SSF52833">
    <property type="entry name" value="Thioredoxin-like"/>
    <property type="match status" value="1"/>
</dbReference>
<keyword evidence="3" id="KW-1015">Disulfide bond</keyword>
<dbReference type="Pfam" id="PF14289">
    <property type="entry name" value="DUF4369"/>
    <property type="match status" value="1"/>
</dbReference>